<sequence>MIGVRDSAPASQICCGTDKEQSYDRIKERYVELSAEVSGEDVGDQAEISEWIEEGAEQGDLLLQQETAYRLAGLAGIFGKRMKLHRPGTELSPEEEKNDAESTWKTLTDDISLELAEIKTIQAERKAEAQATFDEVCQNRKEEEQKLQKKDERIRVIVNEYSKFKADNLKQQQKNREDNNVAVFELHEQKSRAVDDYELAAGLHEEIDNLNSQLITANYTIDKKTDAHKQKADFDQKVVEMDTAMAIDALQRVELQARSDKLLADYQITYDAATQEADCDRRKKYATIEKENRFAMATYRTQLNTKLEAAAKQTKPEMAERLENDAEECFQKQLETAATIAENKVTVADTEYDRKIQTLTTALEKALEAEKAKCVARAECGESVTAEANDGSTDERAAANAATDSHLPRIEKSHPDELGDWVFTVHPIAPAFSSRLSGGSKFEVMSSQGGYCGRVQDNADGTYTCRLTASLDYRHVSIYQIVHHTIVDKETVSIVGSPFSVEVPYDDVWSRTIDTHMDLRGVGRDQTNHHIFVRMYRMNRLGEVQVDSDQDLSVRVSLATPDSVDQIIKAEPKGNGAYLVEVLLPADYKGSCDIYACCDGKELGIHRSLYLSS</sequence>
<evidence type="ECO:0000313" key="3">
    <source>
        <dbReference type="Proteomes" id="UP001281761"/>
    </source>
</evidence>
<evidence type="ECO:0000313" key="2">
    <source>
        <dbReference type="EMBL" id="KAK2940595.1"/>
    </source>
</evidence>
<accession>A0ABQ9WM92</accession>
<organism evidence="2 3">
    <name type="scientific">Blattamonas nauphoetae</name>
    <dbReference type="NCBI Taxonomy" id="2049346"/>
    <lineage>
        <taxon>Eukaryota</taxon>
        <taxon>Metamonada</taxon>
        <taxon>Preaxostyla</taxon>
        <taxon>Oxymonadida</taxon>
        <taxon>Blattamonas</taxon>
    </lineage>
</organism>
<evidence type="ECO:0000256" key="1">
    <source>
        <dbReference type="SAM" id="Coils"/>
    </source>
</evidence>
<reference evidence="2 3" key="1">
    <citation type="journal article" date="2022" name="bioRxiv">
        <title>Genomics of Preaxostyla Flagellates Illuminates Evolutionary Transitions and the Path Towards Mitochondrial Loss.</title>
        <authorList>
            <person name="Novak L.V.F."/>
            <person name="Treitli S.C."/>
            <person name="Pyrih J."/>
            <person name="Halakuc P."/>
            <person name="Pipaliya S.V."/>
            <person name="Vacek V."/>
            <person name="Brzon O."/>
            <person name="Soukal P."/>
            <person name="Eme L."/>
            <person name="Dacks J.B."/>
            <person name="Karnkowska A."/>
            <person name="Elias M."/>
            <person name="Hampl V."/>
        </authorList>
    </citation>
    <scope>NUCLEOTIDE SEQUENCE [LARGE SCALE GENOMIC DNA]</scope>
    <source>
        <strain evidence="2">NAU3</strain>
        <tissue evidence="2">Gut</tissue>
    </source>
</reference>
<gene>
    <name evidence="2" type="ORF">BLNAU_24488</name>
</gene>
<keyword evidence="3" id="KW-1185">Reference proteome</keyword>
<keyword evidence="1" id="KW-0175">Coiled coil</keyword>
<name>A0ABQ9WM92_9EUKA</name>
<comment type="caution">
    <text evidence="2">The sequence shown here is derived from an EMBL/GenBank/DDBJ whole genome shotgun (WGS) entry which is preliminary data.</text>
</comment>
<dbReference type="EMBL" id="JARBJD010000648">
    <property type="protein sequence ID" value="KAK2940595.1"/>
    <property type="molecule type" value="Genomic_DNA"/>
</dbReference>
<protein>
    <submittedName>
        <fullName evidence="2">Uncharacterized protein</fullName>
    </submittedName>
</protein>
<feature type="coiled-coil region" evidence="1">
    <location>
        <begin position="126"/>
        <end position="160"/>
    </location>
</feature>
<dbReference type="Proteomes" id="UP001281761">
    <property type="component" value="Unassembled WGS sequence"/>
</dbReference>
<proteinExistence type="predicted"/>